<dbReference type="Proteomes" id="UP001281147">
    <property type="component" value="Unassembled WGS sequence"/>
</dbReference>
<comment type="caution">
    <text evidence="1">The sequence shown here is derived from an EMBL/GenBank/DDBJ whole genome shotgun (WGS) entry which is preliminary data.</text>
</comment>
<sequence length="86" mass="9069">MTSQKSAGCGETPGSTQGHDAETISRMNAEILDLKAQVELLCRVVEKSASASTSRSGYSYLDSPSKTSLDEDYDSLAHGANVPSKT</sequence>
<dbReference type="EMBL" id="JAUTXU010000157">
    <property type="protein sequence ID" value="KAK3702974.1"/>
    <property type="molecule type" value="Genomic_DNA"/>
</dbReference>
<keyword evidence="2" id="KW-1185">Reference proteome</keyword>
<proteinExistence type="predicted"/>
<evidence type="ECO:0000313" key="2">
    <source>
        <dbReference type="Proteomes" id="UP001281147"/>
    </source>
</evidence>
<protein>
    <submittedName>
        <fullName evidence="1">Uncharacterized protein</fullName>
    </submittedName>
</protein>
<evidence type="ECO:0000313" key="1">
    <source>
        <dbReference type="EMBL" id="KAK3702974.1"/>
    </source>
</evidence>
<accession>A0ACC3MSR1</accession>
<reference evidence="1" key="1">
    <citation type="submission" date="2023-07" db="EMBL/GenBank/DDBJ databases">
        <title>Black Yeasts Isolated from many extreme environments.</title>
        <authorList>
            <person name="Coleine C."/>
            <person name="Stajich J.E."/>
            <person name="Selbmann L."/>
        </authorList>
    </citation>
    <scope>NUCLEOTIDE SEQUENCE</scope>
    <source>
        <strain evidence="1">CCFEE 5714</strain>
    </source>
</reference>
<gene>
    <name evidence="1" type="ORF">LTR37_014704</name>
</gene>
<organism evidence="1 2">
    <name type="scientific">Vermiconidia calcicola</name>
    <dbReference type="NCBI Taxonomy" id="1690605"/>
    <lineage>
        <taxon>Eukaryota</taxon>
        <taxon>Fungi</taxon>
        <taxon>Dikarya</taxon>
        <taxon>Ascomycota</taxon>
        <taxon>Pezizomycotina</taxon>
        <taxon>Dothideomycetes</taxon>
        <taxon>Dothideomycetidae</taxon>
        <taxon>Mycosphaerellales</taxon>
        <taxon>Extremaceae</taxon>
        <taxon>Vermiconidia</taxon>
    </lineage>
</organism>
<name>A0ACC3MSR1_9PEZI</name>